<dbReference type="Proteomes" id="UP001059934">
    <property type="component" value="Chromosome"/>
</dbReference>
<protein>
    <submittedName>
        <fullName evidence="1">Helix-turn-helix domain-containing protein</fullName>
    </submittedName>
</protein>
<dbReference type="InterPro" id="IPR001387">
    <property type="entry name" value="Cro/C1-type_HTH"/>
</dbReference>
<dbReference type="Gene3D" id="1.10.260.40">
    <property type="entry name" value="lambda repressor-like DNA-binding domains"/>
    <property type="match status" value="1"/>
</dbReference>
<reference evidence="1" key="1">
    <citation type="submission" date="2022-08" db="EMBL/GenBank/DDBJ databases">
        <title>Catabolic pathway analysis in culturable SAR92 clade bacteria reveals their overlooked roles in DMSP degradation in coastal seas.</title>
        <authorList>
            <person name="He X."/>
            <person name="Zhang X."/>
            <person name="Zhang Y."/>
        </authorList>
    </citation>
    <scope>NUCLEOTIDE SEQUENCE</scope>
    <source>
        <strain evidence="1">H455</strain>
    </source>
</reference>
<organism evidence="1 2">
    <name type="scientific">SAR92 clade bacterium H455</name>
    <dbReference type="NCBI Taxonomy" id="2974818"/>
    <lineage>
        <taxon>Bacteria</taxon>
        <taxon>Pseudomonadati</taxon>
        <taxon>Pseudomonadota</taxon>
        <taxon>Gammaproteobacteria</taxon>
        <taxon>Cellvibrionales</taxon>
        <taxon>Porticoccaceae</taxon>
        <taxon>SAR92 clade</taxon>
    </lineage>
</organism>
<sequence>MISVCQIKAGRVMLCWSAVELAERAGVSSATIKKYEAQTGIPNANTRILSAVKSVLESAGIEFTGDPLVNPGVTLRINLDD</sequence>
<dbReference type="InterPro" id="IPR010982">
    <property type="entry name" value="Lambda_DNA-bd_dom_sf"/>
</dbReference>
<proteinExistence type="predicted"/>
<keyword evidence="2" id="KW-1185">Reference proteome</keyword>
<dbReference type="CDD" id="cd00093">
    <property type="entry name" value="HTH_XRE"/>
    <property type="match status" value="1"/>
</dbReference>
<gene>
    <name evidence="1" type="ORF">NYF23_05810</name>
</gene>
<accession>A0ABY5TSR6</accession>
<dbReference type="EMBL" id="CP103416">
    <property type="protein sequence ID" value="UVW36126.1"/>
    <property type="molecule type" value="Genomic_DNA"/>
</dbReference>
<evidence type="ECO:0000313" key="2">
    <source>
        <dbReference type="Proteomes" id="UP001059934"/>
    </source>
</evidence>
<dbReference type="SUPFAM" id="SSF47413">
    <property type="entry name" value="lambda repressor-like DNA-binding domains"/>
    <property type="match status" value="1"/>
</dbReference>
<name>A0ABY5TSR6_9GAMM</name>
<evidence type="ECO:0000313" key="1">
    <source>
        <dbReference type="EMBL" id="UVW36126.1"/>
    </source>
</evidence>